<evidence type="ECO:0000259" key="1">
    <source>
        <dbReference type="PROSITE" id="PS51746"/>
    </source>
</evidence>
<evidence type="ECO:0000313" key="2">
    <source>
        <dbReference type="EMBL" id="CAG5114104.1"/>
    </source>
</evidence>
<dbReference type="Proteomes" id="UP001158576">
    <property type="component" value="Chromosome 2"/>
</dbReference>
<keyword evidence="3" id="KW-1185">Reference proteome</keyword>
<feature type="domain" description="PPM-type phosphatase" evidence="1">
    <location>
        <begin position="1"/>
        <end position="276"/>
    </location>
</feature>
<accession>A0ABN7T906</accession>
<evidence type="ECO:0000313" key="3">
    <source>
        <dbReference type="Proteomes" id="UP001158576"/>
    </source>
</evidence>
<dbReference type="InterPro" id="IPR015655">
    <property type="entry name" value="PP2C"/>
</dbReference>
<dbReference type="SMART" id="SM00332">
    <property type="entry name" value="PP2Cc"/>
    <property type="match status" value="1"/>
</dbReference>
<reference evidence="2 3" key="1">
    <citation type="submission" date="2021-04" db="EMBL/GenBank/DDBJ databases">
        <authorList>
            <person name="Bliznina A."/>
        </authorList>
    </citation>
    <scope>NUCLEOTIDE SEQUENCE [LARGE SCALE GENOMIC DNA]</scope>
</reference>
<dbReference type="PANTHER" id="PTHR13832:SF792">
    <property type="entry name" value="GM14286P"/>
    <property type="match status" value="1"/>
</dbReference>
<dbReference type="PANTHER" id="PTHR13832">
    <property type="entry name" value="PROTEIN PHOSPHATASE 2C"/>
    <property type="match status" value="1"/>
</dbReference>
<dbReference type="Pfam" id="PF00481">
    <property type="entry name" value="PP2C"/>
    <property type="match status" value="1"/>
</dbReference>
<protein>
    <submittedName>
        <fullName evidence="2">Oidioi.mRNA.OKI2018_I69.chr2.g8175.t1.cds</fullName>
    </submittedName>
</protein>
<proteinExistence type="predicted"/>
<dbReference type="Gene3D" id="3.60.40.10">
    <property type="entry name" value="PPM-type phosphatase domain"/>
    <property type="match status" value="1"/>
</dbReference>
<dbReference type="PROSITE" id="PS51746">
    <property type="entry name" value="PPM_2"/>
    <property type="match status" value="1"/>
</dbReference>
<dbReference type="InterPro" id="IPR036457">
    <property type="entry name" value="PPM-type-like_dom_sf"/>
</dbReference>
<dbReference type="InterPro" id="IPR001932">
    <property type="entry name" value="PPM-type_phosphatase-like_dom"/>
</dbReference>
<dbReference type="SUPFAM" id="SSF81606">
    <property type="entry name" value="PP2C-like"/>
    <property type="match status" value="1"/>
</dbReference>
<sequence length="276" mass="31212">MNFGEKLISDLETQRRSPTESIYLAAVQLDKDLLSDALEPDCDPWMIRAAVSGAVSCFTYIQNQHLYVGNIGDAAGLLIQQAGDKKWIPKKMSSVHSGQNQREVQRVLSNHPKNESRSVLRNQRLLGYLSPLRAFGDCRFKMTLSELTSIEDRNLDLDNDGQPDKLVLPFYRTPPYLSAKPQIRYHRLGVTDRAIVLASDGLWDVLGHADVAHLIGAYLERDPEVFEANAATMLIRRAIGEGWDGYDEIEVRRSLAHSPEESRMYRDDITVQVLFL</sequence>
<dbReference type="CDD" id="cd00143">
    <property type="entry name" value="PP2Cc"/>
    <property type="match status" value="1"/>
</dbReference>
<organism evidence="2 3">
    <name type="scientific">Oikopleura dioica</name>
    <name type="common">Tunicate</name>
    <dbReference type="NCBI Taxonomy" id="34765"/>
    <lineage>
        <taxon>Eukaryota</taxon>
        <taxon>Metazoa</taxon>
        <taxon>Chordata</taxon>
        <taxon>Tunicata</taxon>
        <taxon>Appendicularia</taxon>
        <taxon>Copelata</taxon>
        <taxon>Oikopleuridae</taxon>
        <taxon>Oikopleura</taxon>
    </lineage>
</organism>
<dbReference type="EMBL" id="OU015567">
    <property type="protein sequence ID" value="CAG5114104.1"/>
    <property type="molecule type" value="Genomic_DNA"/>
</dbReference>
<gene>
    <name evidence="2" type="ORF">OKIOD_LOCUS16940</name>
</gene>
<name>A0ABN7T906_OIKDI</name>